<dbReference type="Gene3D" id="2.60.120.1190">
    <property type="match status" value="1"/>
</dbReference>
<gene>
    <name evidence="1" type="ORF">IPF_6193</name>
</gene>
<proteinExistence type="predicted"/>
<evidence type="ECO:0000313" key="1">
    <source>
        <dbReference type="EMBL" id="CAO89762.1"/>
    </source>
</evidence>
<sequence>MSSVFLWFLPLARQQDCILEYILPTKPKRANGGGSKYWDKKYNGTGNTSVNYVPLCGGVGDLTDGIIPTQNWNDVEVADGTGLYVG</sequence>
<accession>A8YFU9</accession>
<organism evidence="1">
    <name type="scientific">Microcystis aeruginosa (strain PCC 7806)</name>
    <dbReference type="NCBI Taxonomy" id="267872"/>
    <lineage>
        <taxon>Bacteria</taxon>
        <taxon>Bacillati</taxon>
        <taxon>Cyanobacteriota</taxon>
        <taxon>Cyanophyceae</taxon>
        <taxon>Oscillatoriophycideae</taxon>
        <taxon>Chroococcales</taxon>
        <taxon>Microcystaceae</taxon>
        <taxon>Microcystis</taxon>
    </lineage>
</organism>
<reference evidence="1" key="1">
    <citation type="submission" date="2007-08" db="EMBL/GenBank/DDBJ databases">
        <authorList>
            <person name="Frangeul L."/>
        </authorList>
    </citation>
    <scope>NUCLEOTIDE SEQUENCE</scope>
    <source>
        <strain evidence="1">PCC 7806</strain>
    </source>
</reference>
<name>A8YFU9_MICA7</name>
<dbReference type="AlphaFoldDB" id="A8YFU9"/>
<protein>
    <submittedName>
        <fullName evidence="1">Genome sequencing data, contig C306</fullName>
    </submittedName>
</protein>
<dbReference type="EMBL" id="AM778936">
    <property type="protein sequence ID" value="CAO89762.1"/>
    <property type="molecule type" value="Genomic_DNA"/>
</dbReference>